<feature type="region of interest" description="Disordered" evidence="4">
    <location>
        <begin position="1117"/>
        <end position="1166"/>
    </location>
</feature>
<keyword evidence="2 3" id="KW-0067">ATP-binding</keyword>
<dbReference type="CDD" id="cd01127">
    <property type="entry name" value="TrwB_TraG_TraD_VirD4"/>
    <property type="match status" value="1"/>
</dbReference>
<feature type="compositionally biased region" description="Polar residues" evidence="4">
    <location>
        <begin position="1148"/>
        <end position="1159"/>
    </location>
</feature>
<proteinExistence type="predicted"/>
<evidence type="ECO:0000313" key="7">
    <source>
        <dbReference type="Proteomes" id="UP001519289"/>
    </source>
</evidence>
<sequence>MNLDRNVQVAGVLTDQLRNAKIGVVVKGVHGIDPAAVAAMVSTTIDDLHVSAVGYPLGTSIPENVRISTKLEDAVQWRSTPELAGRIVVFVKDDAPKLHSLGDLDVITERDIAAYILDQAQADPSNNDPQVRFWKALRDESDTFPLELLEQFVSAVQQDAANVNAIVDNLWRLGLLRDEQLLDRRRDPRERLVRNRELLVEMALLSEQSRKRLGNVLVGASGDERERLRRAFADLKVFYTTRDKQALRRLDVETVEALIKAGRPLPKKNRRVPTPDRLVDDNGGRDTEQSVPLKGKRLVQAIAECVTQGTEDAQKGLQELVAAIRRRIANPQDGEATVAITPGFGGRTVVLDLPNGDLSALIVGACSDGRWGGVLETTRTTLKDALLHASLTDLKPYSPMDPEQGLLGKCLFTLLRSFDRYTNGTDFSEAIDRMTDARERLAGNADILLSYPFALLGGDQDARRALNEYLDAYESLLRSIRQYEALLHERDAEALRYVLTELLRLDVIYVRTPGEWKALLTPLHPFHLWRYREILREVNGEGRELTDDERETLAEVLPSLPHLVHYLVVTPQVAGEQPIVLPQAGTIETLPTFENHTNRYLGSDGIDFLPEVLKRYVTTNPFASPQLRLGLVDVPDVKLALTAIADFYRSGKCRQVLVEVYFTRGQNPRADLGRLDLDDRDHELAELLRRGQIVTQMHSVPNVDEAVNRLAQHPVHLAVLFDQAQYHIGHAPKARRLLVSPLVVTYRYEFSETFQKGTISPSSEADEGIFADYHFVIERAALLPAGQQLRLQYDQSADLRSVNSLLSSGAASWMVIADRDLTPYSPESAVPLGERRIGQREVGVWAPPSTRTIGHLVDLLRRFNLRPDVQTVATLVQRFGHIAAGGLLSLPGPGGHPEVRERQEKAFMGTVLAAAWYRTRYPISLVASLDSNLARLWLSSRHNTSQRADLIGLRVDDDGGIVVEPIEVKTHADNAEVRVERVEGGLALAGHAIEQLRATIEVLESIFGDEDSQTLFTPARRETLKYQLFRECFRDVHDPEWKREWYRRLQGTFARPSTLPVRCAGVVVHVQPEENTSRPEVQDAVHPLRLVTLGTQEVQSLVSDAHPRIEFRLAEETDTSQIAAEDVPIRDADDNPVEEDQPSIPGVDTTSSVRSTSPFEQGEGVVSKTEEIQDLVRSFRRACQSYRVQIADCDPEQAVVGPSVIRLYVRLARGQRLDPLRDVLPDIGREMRRTGLLVSQVPQSDLIALDVPRIDRVRVPLSQGLRAMPRISKPEEMPIPIGVTPEGQDVIRDLGRMPHMLVGGTTGAGKTRFLYGVLLGLLTTHPEADSLRLFLSSSKPEDFSFFEGIPHLEGGRVIYDADEAIELLSSQVTQTLDARGEFLMEAHCVNIQDYNRKNPQQPMAPLVVVVDEFADLVDQLGRQRNARDAFYKNIRRVAQLGRSRGIHLVLCTQRPSADLVPTNIRNLMNARVALRVNDVTASRMILEAPGAEQLQFHGDLLFKEPEGVIRAQGYTIEPEELVSILSGLRC</sequence>
<keyword evidence="7" id="KW-1185">Reference proteome</keyword>
<protein>
    <recommendedName>
        <fullName evidence="5">FtsK domain-containing protein</fullName>
    </recommendedName>
</protein>
<dbReference type="PANTHER" id="PTHR22683">
    <property type="entry name" value="SPORULATION PROTEIN RELATED"/>
    <property type="match status" value="1"/>
</dbReference>
<reference evidence="6 7" key="1">
    <citation type="submission" date="2021-03" db="EMBL/GenBank/DDBJ databases">
        <title>Genomic Encyclopedia of Type Strains, Phase IV (KMG-IV): sequencing the most valuable type-strain genomes for metagenomic binning, comparative biology and taxonomic classification.</title>
        <authorList>
            <person name="Goeker M."/>
        </authorList>
    </citation>
    <scope>NUCLEOTIDE SEQUENCE [LARGE SCALE GENOMIC DNA]</scope>
    <source>
        <strain evidence="6 7">DSM 27138</strain>
    </source>
</reference>
<dbReference type="InterPro" id="IPR027417">
    <property type="entry name" value="P-loop_NTPase"/>
</dbReference>
<dbReference type="PROSITE" id="PS50901">
    <property type="entry name" value="FTSK"/>
    <property type="match status" value="1"/>
</dbReference>
<dbReference type="InterPro" id="IPR002543">
    <property type="entry name" value="FtsK_dom"/>
</dbReference>
<dbReference type="SUPFAM" id="SSF52540">
    <property type="entry name" value="P-loop containing nucleoside triphosphate hydrolases"/>
    <property type="match status" value="1"/>
</dbReference>
<evidence type="ECO:0000256" key="4">
    <source>
        <dbReference type="SAM" id="MobiDB-lite"/>
    </source>
</evidence>
<evidence type="ECO:0000256" key="2">
    <source>
        <dbReference type="ARBA" id="ARBA00022840"/>
    </source>
</evidence>
<feature type="compositionally biased region" description="Basic and acidic residues" evidence="4">
    <location>
        <begin position="273"/>
        <end position="288"/>
    </location>
</feature>
<dbReference type="EMBL" id="JAGGLG010000014">
    <property type="protein sequence ID" value="MBP2018536.1"/>
    <property type="molecule type" value="Genomic_DNA"/>
</dbReference>
<feature type="region of interest" description="Disordered" evidence="4">
    <location>
        <begin position="266"/>
        <end position="291"/>
    </location>
</feature>
<dbReference type="Pfam" id="PF01580">
    <property type="entry name" value="FtsK_SpoIIIE"/>
    <property type="match status" value="1"/>
</dbReference>
<evidence type="ECO:0000313" key="6">
    <source>
        <dbReference type="EMBL" id="MBP2018536.1"/>
    </source>
</evidence>
<evidence type="ECO:0000259" key="5">
    <source>
        <dbReference type="PROSITE" id="PS50901"/>
    </source>
</evidence>
<feature type="binding site" evidence="3">
    <location>
        <begin position="1304"/>
        <end position="1311"/>
    </location>
    <ligand>
        <name>ATP</name>
        <dbReference type="ChEBI" id="CHEBI:30616"/>
    </ligand>
</feature>
<dbReference type="InterPro" id="IPR050206">
    <property type="entry name" value="FtsK/SpoIIIE/SftA"/>
</dbReference>
<evidence type="ECO:0000256" key="1">
    <source>
        <dbReference type="ARBA" id="ARBA00022741"/>
    </source>
</evidence>
<feature type="domain" description="FtsK" evidence="5">
    <location>
        <begin position="1287"/>
        <end position="1483"/>
    </location>
</feature>
<organism evidence="6 7">
    <name type="scientific">Symbiobacterium terraclitae</name>
    <dbReference type="NCBI Taxonomy" id="557451"/>
    <lineage>
        <taxon>Bacteria</taxon>
        <taxon>Bacillati</taxon>
        <taxon>Bacillota</taxon>
        <taxon>Clostridia</taxon>
        <taxon>Eubacteriales</taxon>
        <taxon>Symbiobacteriaceae</taxon>
        <taxon>Symbiobacterium</taxon>
    </lineage>
</organism>
<dbReference type="PANTHER" id="PTHR22683:SF41">
    <property type="entry name" value="DNA TRANSLOCASE FTSK"/>
    <property type="match status" value="1"/>
</dbReference>
<gene>
    <name evidence="6" type="ORF">J2Z79_001951</name>
</gene>
<name>A0ABS4JSM3_9FIRM</name>
<comment type="caution">
    <text evidence="6">The sequence shown here is derived from an EMBL/GenBank/DDBJ whole genome shotgun (WGS) entry which is preliminary data.</text>
</comment>
<keyword evidence="1 3" id="KW-0547">Nucleotide-binding</keyword>
<evidence type="ECO:0000256" key="3">
    <source>
        <dbReference type="PROSITE-ProRule" id="PRU00289"/>
    </source>
</evidence>
<dbReference type="Gene3D" id="3.40.50.300">
    <property type="entry name" value="P-loop containing nucleotide triphosphate hydrolases"/>
    <property type="match status" value="1"/>
</dbReference>
<accession>A0ABS4JSM3</accession>
<dbReference type="RefSeq" id="WP_209466664.1">
    <property type="nucleotide sequence ID" value="NZ_JAGGLG010000014.1"/>
</dbReference>
<dbReference type="Proteomes" id="UP001519289">
    <property type="component" value="Unassembled WGS sequence"/>
</dbReference>